<evidence type="ECO:0000256" key="1">
    <source>
        <dbReference type="SAM" id="MobiDB-lite"/>
    </source>
</evidence>
<evidence type="ECO:0000313" key="4">
    <source>
        <dbReference type="Proteomes" id="UP001159363"/>
    </source>
</evidence>
<comment type="caution">
    <text evidence="3">The sequence shown here is derived from an EMBL/GenBank/DDBJ whole genome shotgun (WGS) entry which is preliminary data.</text>
</comment>
<reference evidence="3 4" key="1">
    <citation type="submission" date="2023-02" db="EMBL/GenBank/DDBJ databases">
        <title>LHISI_Scaffold_Assembly.</title>
        <authorList>
            <person name="Stuart O.P."/>
            <person name="Cleave R."/>
            <person name="Magrath M.J.L."/>
            <person name="Mikheyev A.S."/>
        </authorList>
    </citation>
    <scope>NUCLEOTIDE SEQUENCE [LARGE SCALE GENOMIC DNA]</scope>
    <source>
        <strain evidence="3">Daus_M_001</strain>
        <tissue evidence="3">Leg muscle</tissue>
    </source>
</reference>
<dbReference type="Pfam" id="PF13843">
    <property type="entry name" value="DDE_Tnp_1_7"/>
    <property type="match status" value="1"/>
</dbReference>
<dbReference type="PANTHER" id="PTHR46599:SF3">
    <property type="entry name" value="PIGGYBAC TRANSPOSABLE ELEMENT-DERIVED PROTEIN 4"/>
    <property type="match status" value="1"/>
</dbReference>
<protein>
    <recommendedName>
        <fullName evidence="2">PiggyBac transposable element-derived protein domain-containing protein</fullName>
    </recommendedName>
</protein>
<proteinExistence type="predicted"/>
<evidence type="ECO:0000313" key="3">
    <source>
        <dbReference type="EMBL" id="KAJ8883254.1"/>
    </source>
</evidence>
<gene>
    <name evidence="3" type="ORF">PR048_015096</name>
</gene>
<organism evidence="3 4">
    <name type="scientific">Dryococelus australis</name>
    <dbReference type="NCBI Taxonomy" id="614101"/>
    <lineage>
        <taxon>Eukaryota</taxon>
        <taxon>Metazoa</taxon>
        <taxon>Ecdysozoa</taxon>
        <taxon>Arthropoda</taxon>
        <taxon>Hexapoda</taxon>
        <taxon>Insecta</taxon>
        <taxon>Pterygota</taxon>
        <taxon>Neoptera</taxon>
        <taxon>Polyneoptera</taxon>
        <taxon>Phasmatodea</taxon>
        <taxon>Verophasmatodea</taxon>
        <taxon>Anareolatae</taxon>
        <taxon>Phasmatidae</taxon>
        <taxon>Eurycanthinae</taxon>
        <taxon>Dryococelus</taxon>
    </lineage>
</organism>
<evidence type="ECO:0000259" key="2">
    <source>
        <dbReference type="Pfam" id="PF13843"/>
    </source>
</evidence>
<feature type="compositionally biased region" description="Acidic residues" evidence="1">
    <location>
        <begin position="211"/>
        <end position="224"/>
    </location>
</feature>
<keyword evidence="4" id="KW-1185">Reference proteome</keyword>
<name>A0ABQ9HG86_9NEOP</name>
<dbReference type="EMBL" id="JARBHB010000005">
    <property type="protein sequence ID" value="KAJ8883254.1"/>
    <property type="molecule type" value="Genomic_DNA"/>
</dbReference>
<feature type="domain" description="PiggyBac transposable element-derived protein" evidence="2">
    <location>
        <begin position="289"/>
        <end position="493"/>
    </location>
</feature>
<sequence>MIRISLSMHSYDCSNAAVRFAINENHINSFGCRVHCPSSNNVTKNMSDRYNSTALTNGPLFRAAALLASAMTFSDPELPTNAISARVSPGRIGFDYRRDRSRIVASGNHAGRCHWSAGFRGNLPFLLPLNSGVAQTALNIEVLRVDISSQDLVVKNLPNLSTQLSTPLNAASPIQITATDNSLLSGLTLSVEFLQTKTNSSRSLAMREGESDSEDISDTEDNVDVQSVCEDEQSASEESDNECDARGNIITGKNGHRWTLDPPSTHGRTPARNIIRLPHGKIPTGASEDCLELLVTSEMIKTVVHYTNDKIKRQSQKYPDEAEYVGDISDSEIYALIRLLYFVGSRKDSHLRTDEMWSESFGCHFYRAVIFDDKSTRSKEDKFPPIRQLWESLIKNFTSRYTPLEYCTIDEQLLGFRGKYPFRVYMASKPDRYDLKIITFCDSKTYHMVNAIPLTGKEANRKESLPITYVRDLSVSIHGTGRNSTFYNRFMSVADLPWRSRLVCHLSGVREALGLNPG</sequence>
<accession>A0ABQ9HG86</accession>
<dbReference type="PANTHER" id="PTHR46599">
    <property type="entry name" value="PIGGYBAC TRANSPOSABLE ELEMENT-DERIVED PROTEIN 4"/>
    <property type="match status" value="1"/>
</dbReference>
<dbReference type="InterPro" id="IPR029526">
    <property type="entry name" value="PGBD"/>
</dbReference>
<dbReference type="Proteomes" id="UP001159363">
    <property type="component" value="Chromosome 4"/>
</dbReference>
<feature type="region of interest" description="Disordered" evidence="1">
    <location>
        <begin position="200"/>
        <end position="224"/>
    </location>
</feature>